<feature type="DNA-binding region" description="OmpR/PhoB-type" evidence="7">
    <location>
        <begin position="125"/>
        <end position="223"/>
    </location>
</feature>
<dbReference type="PANTHER" id="PTHR48111:SF76">
    <property type="entry name" value="TWO-COMPONENT RESPONSE REGULATOR"/>
    <property type="match status" value="1"/>
</dbReference>
<sequence>MKILLIEDDQRTGSYVVKGLTSAGHVVDWVGDGREGLAAGLDAAYDVLIVDRMVPGLDGLTLVKSLRAATIRTPVLFLTAMSDVDDRVEGLEAGGDDYLVKPFAFSELMARMNALVRRPPITLEKTKLRVSDLEIDLVRRTTIRGETTIDLLPREFSLLELLMRNEGRVLTKTMLLERIWNFNFDPQSSVVETHISRLRAKIDKPFEFQLLHTIRNTGYTLHGRR</sequence>
<dbReference type="CDD" id="cd00383">
    <property type="entry name" value="trans_reg_C"/>
    <property type="match status" value="1"/>
</dbReference>
<evidence type="ECO:0000256" key="4">
    <source>
        <dbReference type="ARBA" id="ARBA00023125"/>
    </source>
</evidence>
<evidence type="ECO:0000313" key="11">
    <source>
        <dbReference type="Proteomes" id="UP000528185"/>
    </source>
</evidence>
<dbReference type="PROSITE" id="PS51755">
    <property type="entry name" value="OMPR_PHOB"/>
    <property type="match status" value="1"/>
</dbReference>
<comment type="caution">
    <text evidence="10">The sequence shown here is derived from an EMBL/GenBank/DDBJ whole genome shotgun (WGS) entry which is preliminary data.</text>
</comment>
<dbReference type="RefSeq" id="WP_065116730.1">
    <property type="nucleotide sequence ID" value="NZ_CAICSX020000002.1"/>
</dbReference>
<dbReference type="Proteomes" id="UP000528185">
    <property type="component" value="Unassembled WGS sequence"/>
</dbReference>
<dbReference type="SMART" id="SM00448">
    <property type="entry name" value="REC"/>
    <property type="match status" value="1"/>
</dbReference>
<dbReference type="Pfam" id="PF00072">
    <property type="entry name" value="Response_reg"/>
    <property type="match status" value="1"/>
</dbReference>
<evidence type="ECO:0000256" key="1">
    <source>
        <dbReference type="ARBA" id="ARBA00022553"/>
    </source>
</evidence>
<accession>A0AAN2DG03</accession>
<evidence type="ECO:0000256" key="2">
    <source>
        <dbReference type="ARBA" id="ARBA00023012"/>
    </source>
</evidence>
<keyword evidence="5" id="KW-0804">Transcription</keyword>
<keyword evidence="1 6" id="KW-0597">Phosphoprotein</keyword>
<dbReference type="InterPro" id="IPR016032">
    <property type="entry name" value="Sig_transdc_resp-reg_C-effctor"/>
</dbReference>
<evidence type="ECO:0000256" key="6">
    <source>
        <dbReference type="PROSITE-ProRule" id="PRU00169"/>
    </source>
</evidence>
<keyword evidence="2" id="KW-0902">Two-component regulatory system</keyword>
<dbReference type="SUPFAM" id="SSF46894">
    <property type="entry name" value="C-terminal effector domain of the bipartite response regulators"/>
    <property type="match status" value="1"/>
</dbReference>
<dbReference type="Gene3D" id="1.10.10.10">
    <property type="entry name" value="Winged helix-like DNA-binding domain superfamily/Winged helix DNA-binding domain"/>
    <property type="match status" value="1"/>
</dbReference>
<reference evidence="10 11" key="1">
    <citation type="submission" date="2020-06" db="EMBL/GenBank/DDBJ databases">
        <authorList>
            <person name="De Coninck B."/>
            <person name="Ibrahim H."/>
        </authorList>
    </citation>
    <scope>NUCLEOTIDE SEQUENCE [LARGE SCALE GENOMIC DNA]</scope>
    <source>
        <strain evidence="10">Ag_rhizogenes_K599</strain>
    </source>
</reference>
<name>A0AAN2DG03_RHIRH</name>
<evidence type="ECO:0000259" key="8">
    <source>
        <dbReference type="PROSITE" id="PS50110"/>
    </source>
</evidence>
<dbReference type="KEGG" id="aro:B0909_13390"/>
<dbReference type="SMART" id="SM00862">
    <property type="entry name" value="Trans_reg_C"/>
    <property type="match status" value="1"/>
</dbReference>
<dbReference type="SUPFAM" id="SSF52172">
    <property type="entry name" value="CheY-like"/>
    <property type="match status" value="1"/>
</dbReference>
<dbReference type="InterPro" id="IPR036388">
    <property type="entry name" value="WH-like_DNA-bd_sf"/>
</dbReference>
<dbReference type="Gene3D" id="6.10.250.690">
    <property type="match status" value="1"/>
</dbReference>
<evidence type="ECO:0000313" key="10">
    <source>
        <dbReference type="EMBL" id="CAD0216677.1"/>
    </source>
</evidence>
<dbReference type="GO" id="GO:0005829">
    <property type="term" value="C:cytosol"/>
    <property type="evidence" value="ECO:0007669"/>
    <property type="project" value="TreeGrafter"/>
</dbReference>
<dbReference type="AlphaFoldDB" id="A0AAN2DG03"/>
<dbReference type="InterPro" id="IPR039420">
    <property type="entry name" value="WalR-like"/>
</dbReference>
<feature type="domain" description="OmpR/PhoB-type" evidence="9">
    <location>
        <begin position="125"/>
        <end position="223"/>
    </location>
</feature>
<feature type="domain" description="Response regulatory" evidence="8">
    <location>
        <begin position="2"/>
        <end position="116"/>
    </location>
</feature>
<dbReference type="Pfam" id="PF00486">
    <property type="entry name" value="Trans_reg_C"/>
    <property type="match status" value="1"/>
</dbReference>
<dbReference type="GO" id="GO:0032993">
    <property type="term" value="C:protein-DNA complex"/>
    <property type="evidence" value="ECO:0007669"/>
    <property type="project" value="TreeGrafter"/>
</dbReference>
<dbReference type="GO" id="GO:0000976">
    <property type="term" value="F:transcription cis-regulatory region binding"/>
    <property type="evidence" value="ECO:0007669"/>
    <property type="project" value="TreeGrafter"/>
</dbReference>
<keyword evidence="4 7" id="KW-0238">DNA-binding</keyword>
<gene>
    <name evidence="10" type="primary">copR</name>
    <name evidence="10" type="ORF">AGRHK599_LOCUS4940</name>
</gene>
<dbReference type="GO" id="GO:0006355">
    <property type="term" value="P:regulation of DNA-templated transcription"/>
    <property type="evidence" value="ECO:0007669"/>
    <property type="project" value="InterPro"/>
</dbReference>
<dbReference type="InterPro" id="IPR001867">
    <property type="entry name" value="OmpR/PhoB-type_DNA-bd"/>
</dbReference>
<dbReference type="PANTHER" id="PTHR48111">
    <property type="entry name" value="REGULATOR OF RPOS"/>
    <property type="match status" value="1"/>
</dbReference>
<evidence type="ECO:0000256" key="3">
    <source>
        <dbReference type="ARBA" id="ARBA00023015"/>
    </source>
</evidence>
<evidence type="ECO:0000259" key="9">
    <source>
        <dbReference type="PROSITE" id="PS51755"/>
    </source>
</evidence>
<dbReference type="FunFam" id="1.10.10.10:FF:000005">
    <property type="entry name" value="Two-component system response regulator"/>
    <property type="match status" value="1"/>
</dbReference>
<evidence type="ECO:0000256" key="7">
    <source>
        <dbReference type="PROSITE-ProRule" id="PRU01091"/>
    </source>
</evidence>
<dbReference type="InterPro" id="IPR011006">
    <property type="entry name" value="CheY-like_superfamily"/>
</dbReference>
<keyword evidence="3" id="KW-0805">Transcription regulation</keyword>
<proteinExistence type="predicted"/>
<dbReference type="EMBL" id="CAICSX020000002">
    <property type="protein sequence ID" value="CAD0216677.1"/>
    <property type="molecule type" value="Genomic_DNA"/>
</dbReference>
<dbReference type="InterPro" id="IPR001789">
    <property type="entry name" value="Sig_transdc_resp-reg_receiver"/>
</dbReference>
<protein>
    <submittedName>
        <fullName evidence="10">Transcriptional activator protein CopR</fullName>
    </submittedName>
</protein>
<evidence type="ECO:0000256" key="5">
    <source>
        <dbReference type="ARBA" id="ARBA00023163"/>
    </source>
</evidence>
<organism evidence="10 11">
    <name type="scientific">Rhizobium rhizogenes</name>
    <name type="common">Agrobacterium rhizogenes</name>
    <dbReference type="NCBI Taxonomy" id="359"/>
    <lineage>
        <taxon>Bacteria</taxon>
        <taxon>Pseudomonadati</taxon>
        <taxon>Pseudomonadota</taxon>
        <taxon>Alphaproteobacteria</taxon>
        <taxon>Hyphomicrobiales</taxon>
        <taxon>Rhizobiaceae</taxon>
        <taxon>Rhizobium/Agrobacterium group</taxon>
        <taxon>Rhizobium</taxon>
    </lineage>
</organism>
<feature type="modified residue" description="4-aspartylphosphate" evidence="6">
    <location>
        <position position="51"/>
    </location>
</feature>
<dbReference type="Gene3D" id="3.40.50.2300">
    <property type="match status" value="1"/>
</dbReference>
<dbReference type="PROSITE" id="PS50110">
    <property type="entry name" value="RESPONSE_REGULATORY"/>
    <property type="match status" value="1"/>
</dbReference>
<dbReference type="CDD" id="cd19935">
    <property type="entry name" value="REC_OmpR_CusR-like"/>
    <property type="match status" value="1"/>
</dbReference>
<dbReference type="GO" id="GO:0000156">
    <property type="term" value="F:phosphorelay response regulator activity"/>
    <property type="evidence" value="ECO:0007669"/>
    <property type="project" value="TreeGrafter"/>
</dbReference>